<proteinExistence type="predicted"/>
<protein>
    <submittedName>
        <fullName evidence="1">Uncharacterized protein</fullName>
    </submittedName>
</protein>
<organism evidence="1 2">
    <name type="scientific">Characodon lateralis</name>
    <dbReference type="NCBI Taxonomy" id="208331"/>
    <lineage>
        <taxon>Eukaryota</taxon>
        <taxon>Metazoa</taxon>
        <taxon>Chordata</taxon>
        <taxon>Craniata</taxon>
        <taxon>Vertebrata</taxon>
        <taxon>Euteleostomi</taxon>
        <taxon>Actinopterygii</taxon>
        <taxon>Neopterygii</taxon>
        <taxon>Teleostei</taxon>
        <taxon>Neoteleostei</taxon>
        <taxon>Acanthomorphata</taxon>
        <taxon>Ovalentaria</taxon>
        <taxon>Atherinomorphae</taxon>
        <taxon>Cyprinodontiformes</taxon>
        <taxon>Goodeidae</taxon>
        <taxon>Characodon</taxon>
    </lineage>
</organism>
<dbReference type="Proteomes" id="UP001352852">
    <property type="component" value="Unassembled WGS sequence"/>
</dbReference>
<evidence type="ECO:0000313" key="2">
    <source>
        <dbReference type="Proteomes" id="UP001352852"/>
    </source>
</evidence>
<gene>
    <name evidence="1" type="ORF">CHARACLAT_032664</name>
</gene>
<reference evidence="1 2" key="1">
    <citation type="submission" date="2021-06" db="EMBL/GenBank/DDBJ databases">
        <authorList>
            <person name="Palmer J.M."/>
        </authorList>
    </citation>
    <scope>NUCLEOTIDE SEQUENCE [LARGE SCALE GENOMIC DNA]</scope>
    <source>
        <strain evidence="1 2">CL_MEX2019</strain>
        <tissue evidence="1">Muscle</tissue>
    </source>
</reference>
<name>A0ABU7CWK8_9TELE</name>
<evidence type="ECO:0000313" key="1">
    <source>
        <dbReference type="EMBL" id="MED6266140.1"/>
    </source>
</evidence>
<dbReference type="EMBL" id="JAHUTJ010006004">
    <property type="protein sequence ID" value="MED6266140.1"/>
    <property type="molecule type" value="Genomic_DNA"/>
</dbReference>
<sequence length="66" mass="7460">MGSPLLQFAWLCQKRTLSILFMRLSYNNRVSSVRGFFRCAVRQTSAGRSFLPTAISIYNGSLKKPS</sequence>
<accession>A0ABU7CWK8</accession>
<comment type="caution">
    <text evidence="1">The sequence shown here is derived from an EMBL/GenBank/DDBJ whole genome shotgun (WGS) entry which is preliminary data.</text>
</comment>
<keyword evidence="2" id="KW-1185">Reference proteome</keyword>